<dbReference type="OrthoDB" id="1413014at2759"/>
<accession>A0A1R1X4N9</accession>
<sequence>MLLMSFNPQLFQRISSNSFLSSIHYNRLTSIPLPKSIRSSFSSLAPK</sequence>
<name>A0A1R1X4N9_9FUNG</name>
<gene>
    <name evidence="1" type="ORF">AYI70_g10831</name>
</gene>
<feature type="non-terminal residue" evidence="1">
    <location>
        <position position="47"/>
    </location>
</feature>
<organism evidence="1 2">
    <name type="scientific">Smittium culicis</name>
    <dbReference type="NCBI Taxonomy" id="133412"/>
    <lineage>
        <taxon>Eukaryota</taxon>
        <taxon>Fungi</taxon>
        <taxon>Fungi incertae sedis</taxon>
        <taxon>Zoopagomycota</taxon>
        <taxon>Kickxellomycotina</taxon>
        <taxon>Harpellomycetes</taxon>
        <taxon>Harpellales</taxon>
        <taxon>Legeriomycetaceae</taxon>
        <taxon>Smittium</taxon>
    </lineage>
</organism>
<dbReference type="Proteomes" id="UP000187283">
    <property type="component" value="Unassembled WGS sequence"/>
</dbReference>
<dbReference type="EMBL" id="LSSN01005377">
    <property type="protein sequence ID" value="OMJ09616.1"/>
    <property type="molecule type" value="Genomic_DNA"/>
</dbReference>
<comment type="caution">
    <text evidence="1">The sequence shown here is derived from an EMBL/GenBank/DDBJ whole genome shotgun (WGS) entry which is preliminary data.</text>
</comment>
<evidence type="ECO:0000313" key="2">
    <source>
        <dbReference type="Proteomes" id="UP000187283"/>
    </source>
</evidence>
<evidence type="ECO:0000313" key="1">
    <source>
        <dbReference type="EMBL" id="OMJ09616.1"/>
    </source>
</evidence>
<protein>
    <submittedName>
        <fullName evidence="1">Uncharacterized protein</fullName>
    </submittedName>
</protein>
<reference evidence="1 2" key="1">
    <citation type="submission" date="2017-01" db="EMBL/GenBank/DDBJ databases">
        <authorList>
            <person name="Mah S.A."/>
            <person name="Swanson W.J."/>
            <person name="Moy G.W."/>
            <person name="Vacquier V.D."/>
        </authorList>
    </citation>
    <scope>NUCLEOTIDE SEQUENCE [LARGE SCALE GENOMIC DNA]</scope>
    <source>
        <strain evidence="1 2">GSMNP</strain>
    </source>
</reference>
<dbReference type="AlphaFoldDB" id="A0A1R1X4N9"/>
<proteinExistence type="predicted"/>
<keyword evidence="2" id="KW-1185">Reference proteome</keyword>